<sequence length="164" mass="17683">MSVTIRPARPGDHDAIWMILEPVIRAGETYALPRDMSREAALAYWTSVEKATFVAEDATGVLLGTYYLKANQMGGGAHVCNCGYVTAEAARGKGVAGMLCAHSQDEARARGFTAMQFNLVVSTNEGAVRLWQKLGFEIAGTLPKAFDHPAQGLVDAHVLYKLLV</sequence>
<dbReference type="RefSeq" id="WP_160588084.1">
    <property type="nucleotide sequence ID" value="NZ_BMHN01000001.1"/>
</dbReference>
<dbReference type="InterPro" id="IPR000182">
    <property type="entry name" value="GNAT_dom"/>
</dbReference>
<protein>
    <submittedName>
        <fullName evidence="2">GNAT family N-acetyltransferase</fullName>
    </submittedName>
</protein>
<keyword evidence="2" id="KW-0808">Transferase</keyword>
<evidence type="ECO:0000313" key="3">
    <source>
        <dbReference type="Proteomes" id="UP000470384"/>
    </source>
</evidence>
<feature type="domain" description="N-acetyltransferase" evidence="1">
    <location>
        <begin position="3"/>
        <end position="164"/>
    </location>
</feature>
<evidence type="ECO:0000313" key="2">
    <source>
        <dbReference type="EMBL" id="NBG96123.1"/>
    </source>
</evidence>
<dbReference type="SUPFAM" id="SSF55729">
    <property type="entry name" value="Acyl-CoA N-acyltransferases (Nat)"/>
    <property type="match status" value="1"/>
</dbReference>
<dbReference type="InterPro" id="IPR052742">
    <property type="entry name" value="Mito_N-acetyltransferase"/>
</dbReference>
<dbReference type="Proteomes" id="UP000470384">
    <property type="component" value="Unassembled WGS sequence"/>
</dbReference>
<dbReference type="GO" id="GO:0016747">
    <property type="term" value="F:acyltransferase activity, transferring groups other than amino-acyl groups"/>
    <property type="evidence" value="ECO:0007669"/>
    <property type="project" value="InterPro"/>
</dbReference>
<dbReference type="OrthoDB" id="9788300at2"/>
<dbReference type="Gene3D" id="3.40.630.30">
    <property type="match status" value="1"/>
</dbReference>
<dbReference type="CDD" id="cd04301">
    <property type="entry name" value="NAT_SF"/>
    <property type="match status" value="1"/>
</dbReference>
<dbReference type="PROSITE" id="PS51186">
    <property type="entry name" value="GNAT"/>
    <property type="match status" value="1"/>
</dbReference>
<dbReference type="PANTHER" id="PTHR43138:SF1">
    <property type="entry name" value="N-ACETYLTRANSFERASE ACA1"/>
    <property type="match status" value="1"/>
</dbReference>
<dbReference type="AlphaFoldDB" id="A0A845QC11"/>
<comment type="caution">
    <text evidence="2">The sequence shown here is derived from an EMBL/GenBank/DDBJ whole genome shotgun (WGS) entry which is preliminary data.</text>
</comment>
<evidence type="ECO:0000259" key="1">
    <source>
        <dbReference type="PROSITE" id="PS51186"/>
    </source>
</evidence>
<proteinExistence type="predicted"/>
<gene>
    <name evidence="2" type="ORF">GTQ45_10305</name>
</gene>
<dbReference type="InterPro" id="IPR016181">
    <property type="entry name" value="Acyl_CoA_acyltransferase"/>
</dbReference>
<accession>A0A845QC11</accession>
<reference evidence="2 3" key="1">
    <citation type="journal article" date="2016" name="Int. J. Syst. Evol. Microbiol.">
        <title>Pyruvatibacter mobilis gen. nov., sp. nov., a marine bacterium from the culture broth of Picochlorum sp. 122.</title>
        <authorList>
            <person name="Wang G."/>
            <person name="Tang M."/>
            <person name="Wu H."/>
            <person name="Dai S."/>
            <person name="Li T."/>
            <person name="Chen C."/>
            <person name="He H."/>
            <person name="Fan J."/>
            <person name="Xiang W."/>
            <person name="Li X."/>
        </authorList>
    </citation>
    <scope>NUCLEOTIDE SEQUENCE [LARGE SCALE GENOMIC DNA]</scope>
    <source>
        <strain evidence="2 3">GYP-11</strain>
    </source>
</reference>
<keyword evidence="3" id="KW-1185">Reference proteome</keyword>
<dbReference type="EMBL" id="WXYQ01000006">
    <property type="protein sequence ID" value="NBG96123.1"/>
    <property type="molecule type" value="Genomic_DNA"/>
</dbReference>
<name>A0A845QC11_9HYPH</name>
<dbReference type="Pfam" id="PF00583">
    <property type="entry name" value="Acetyltransf_1"/>
    <property type="match status" value="1"/>
</dbReference>
<dbReference type="PANTHER" id="PTHR43138">
    <property type="entry name" value="ACETYLTRANSFERASE, GNAT FAMILY"/>
    <property type="match status" value="1"/>
</dbReference>
<organism evidence="2 3">
    <name type="scientific">Pyruvatibacter mobilis</name>
    <dbReference type="NCBI Taxonomy" id="1712261"/>
    <lineage>
        <taxon>Bacteria</taxon>
        <taxon>Pseudomonadati</taxon>
        <taxon>Pseudomonadota</taxon>
        <taxon>Alphaproteobacteria</taxon>
        <taxon>Hyphomicrobiales</taxon>
        <taxon>Parvibaculaceae</taxon>
        <taxon>Pyruvatibacter</taxon>
    </lineage>
</organism>
<dbReference type="GeneID" id="300654834"/>